<dbReference type="InterPro" id="IPR031332">
    <property type="entry name" value="CHDC"/>
</dbReference>
<dbReference type="SUPFAM" id="SSF54909">
    <property type="entry name" value="Dimeric alpha+beta barrel"/>
    <property type="match status" value="1"/>
</dbReference>
<dbReference type="eggNOG" id="COG3253">
    <property type="taxonomic scope" value="Bacteria"/>
</dbReference>
<dbReference type="OrthoDB" id="9773646at2"/>
<dbReference type="EMBL" id="CP001826">
    <property type="protein sequence ID" value="ACZ42937.1"/>
    <property type="molecule type" value="Genomic_DNA"/>
</dbReference>
<dbReference type="Gene3D" id="3.30.70.1030">
    <property type="entry name" value="Apc35880, domain 1"/>
    <property type="match status" value="2"/>
</dbReference>
<gene>
    <name evidence="12" type="primary">chdC</name>
    <name evidence="13" type="ordered locus">Tter_2033</name>
</gene>
<protein>
    <recommendedName>
        <fullName evidence="2 12">Coproheme decarboxylase</fullName>
        <ecNumber evidence="11 12">1.3.98.5</ecNumber>
    </recommendedName>
    <alternativeName>
        <fullName evidence="8 12">Coproheme III oxidative decarboxylase</fullName>
    </alternativeName>
    <alternativeName>
        <fullName evidence="9 12">Hydrogen peroxide-dependent heme synthase</fullName>
    </alternativeName>
</protein>
<dbReference type="HAMAP" id="MF_01442">
    <property type="entry name" value="Coproheme_decarbox_1"/>
    <property type="match status" value="1"/>
</dbReference>
<evidence type="ECO:0000256" key="12">
    <source>
        <dbReference type="HAMAP-Rule" id="MF_01442"/>
    </source>
</evidence>
<dbReference type="InterPro" id="IPR010644">
    <property type="entry name" value="ChdC/CLD"/>
</dbReference>
<evidence type="ECO:0000256" key="10">
    <source>
        <dbReference type="ARBA" id="ARBA00049896"/>
    </source>
</evidence>
<evidence type="ECO:0000313" key="14">
    <source>
        <dbReference type="Proteomes" id="UP000000323"/>
    </source>
</evidence>
<feature type="binding site" evidence="12">
    <location>
        <position position="223"/>
    </location>
    <ligand>
        <name>Fe-coproporphyrin III</name>
        <dbReference type="ChEBI" id="CHEBI:68438"/>
    </ligand>
</feature>
<evidence type="ECO:0000256" key="1">
    <source>
        <dbReference type="ARBA" id="ARBA00009276"/>
    </source>
</evidence>
<comment type="catalytic activity">
    <reaction evidence="12">
        <text>Fe-coproporphyrin III + H2O2 + H(+) = harderoheme III + CO2 + 2 H2O</text>
        <dbReference type="Rhea" id="RHEA:57940"/>
        <dbReference type="ChEBI" id="CHEBI:15377"/>
        <dbReference type="ChEBI" id="CHEBI:15378"/>
        <dbReference type="ChEBI" id="CHEBI:16240"/>
        <dbReference type="ChEBI" id="CHEBI:16526"/>
        <dbReference type="ChEBI" id="CHEBI:68438"/>
        <dbReference type="ChEBI" id="CHEBI:142463"/>
    </reaction>
</comment>
<evidence type="ECO:0000256" key="4">
    <source>
        <dbReference type="ARBA" id="ARBA00022723"/>
    </source>
</evidence>
<comment type="pathway">
    <text evidence="12">Porphyrin-containing compound metabolism; protoheme biosynthesis.</text>
</comment>
<comment type="cofactor">
    <cofactor evidence="12">
        <name>Fe-coproporphyrin III</name>
        <dbReference type="ChEBI" id="CHEBI:68438"/>
    </cofactor>
    <text evidence="12">Fe-coproporphyrin III acts as both substrate and redox cofactor.</text>
</comment>
<dbReference type="EC" id="1.3.98.5" evidence="11 12"/>
<dbReference type="Proteomes" id="UP000000323">
    <property type="component" value="Chromosome 2"/>
</dbReference>
<comment type="similarity">
    <text evidence="1 12">Belongs to the ChdC family. Type 1 subfamily.</text>
</comment>
<feature type="binding site" evidence="12">
    <location>
        <position position="131"/>
    </location>
    <ligand>
        <name>Fe-coproporphyrin III</name>
        <dbReference type="ChEBI" id="CHEBI:68438"/>
    </ligand>
</feature>
<feature type="binding site" evidence="12">
    <location>
        <begin position="145"/>
        <end position="149"/>
    </location>
    <ligand>
        <name>Fe-coproporphyrin III</name>
        <dbReference type="ChEBI" id="CHEBI:68438"/>
    </ligand>
</feature>
<evidence type="ECO:0000256" key="6">
    <source>
        <dbReference type="ARBA" id="ARBA00023004"/>
    </source>
</evidence>
<evidence type="ECO:0000256" key="9">
    <source>
        <dbReference type="ARBA" id="ARBA00030236"/>
    </source>
</evidence>
<dbReference type="STRING" id="525904.Tter_2033"/>
<accession>D1CGR6</accession>
<feature type="binding site" description="axial binding residue" evidence="12">
    <location>
        <position position="172"/>
    </location>
    <ligand>
        <name>Fe-coproporphyrin III</name>
        <dbReference type="ChEBI" id="CHEBI:68438"/>
    </ligand>
    <ligandPart>
        <name>Fe</name>
        <dbReference type="ChEBI" id="CHEBI:18248"/>
    </ligandPart>
</feature>
<dbReference type="GO" id="GO:0006785">
    <property type="term" value="P:heme B biosynthetic process"/>
    <property type="evidence" value="ECO:0007669"/>
    <property type="project" value="UniProtKB-UniRule"/>
</dbReference>
<comment type="function">
    <text evidence="12">Involved in coproporphyrin-dependent heme b biosynthesis. Catalyzes the decarboxylation of Fe-coproporphyrin III (coproheme) to heme b (protoheme IX), the last step of the pathway. The reaction occurs in a stepwise manner with a three-propionate intermediate.</text>
</comment>
<dbReference type="PANTHER" id="PTHR36843">
    <property type="entry name" value="HEME-DEPENDENT PEROXIDASE YWFI-RELATED"/>
    <property type="match status" value="1"/>
</dbReference>
<evidence type="ECO:0000313" key="13">
    <source>
        <dbReference type="EMBL" id="ACZ42937.1"/>
    </source>
</evidence>
<keyword evidence="14" id="KW-1185">Reference proteome</keyword>
<feature type="binding site" evidence="12">
    <location>
        <position position="185"/>
    </location>
    <ligand>
        <name>Fe-coproporphyrin III</name>
        <dbReference type="ChEBI" id="CHEBI:68438"/>
    </ligand>
</feature>
<comment type="catalytic activity">
    <reaction evidence="12">
        <text>harderoheme III + H2O2 + H(+) = heme b + CO2 + 2 H2O</text>
        <dbReference type="Rhea" id="RHEA:57944"/>
        <dbReference type="ChEBI" id="CHEBI:15377"/>
        <dbReference type="ChEBI" id="CHEBI:15378"/>
        <dbReference type="ChEBI" id="CHEBI:16240"/>
        <dbReference type="ChEBI" id="CHEBI:16526"/>
        <dbReference type="ChEBI" id="CHEBI:60344"/>
        <dbReference type="ChEBI" id="CHEBI:142463"/>
    </reaction>
</comment>
<evidence type="ECO:0000256" key="11">
    <source>
        <dbReference type="ARBA" id="ARBA00050019"/>
    </source>
</evidence>
<organism evidence="13 14">
    <name type="scientific">Thermobaculum terrenum (strain ATCC BAA-798 / CCMEE 7001 / YNP1)</name>
    <dbReference type="NCBI Taxonomy" id="525904"/>
    <lineage>
        <taxon>Bacteria</taxon>
        <taxon>Bacillati</taxon>
        <taxon>Chloroflexota</taxon>
        <taxon>Chloroflexia</taxon>
        <taxon>Candidatus Thermobaculales</taxon>
        <taxon>Candidatus Thermobaculaceae</taxon>
        <taxon>Thermobaculum</taxon>
    </lineage>
</organism>
<sequence length="250" mass="28995">MAAPEVEAPETIEGYWVLHDFRRIDWPRWRSLPEAARSRLLEELLGFLGECASVEGVERGGSSRAYRVITQKADLAVIHFRPDPAQLFDLQAGLWRCGIADFLLPAYSYFSVIELSLYRGPSSRPEVMERRLYPRIPDRRYMCFYPMNKRRGERYNWYDLPASERREMMKGHGRVGHKYAEQVTQIITGSQGLDDWEWGVTLFADHPIHFKKLVYEMRFDPASSRYAEFGPFYIGMTASPQDITALLLGS</sequence>
<keyword evidence="4 12" id="KW-0479">Metal-binding</keyword>
<dbReference type="AlphaFoldDB" id="D1CGR6"/>
<proteinExistence type="inferred from homology"/>
<dbReference type="HOGENOM" id="CLU_063226_1_0_0"/>
<keyword evidence="3 12" id="KW-0349">Heme</keyword>
<keyword evidence="6 12" id="KW-0408">Iron</keyword>
<dbReference type="InterPro" id="IPR011008">
    <property type="entry name" value="Dimeric_a/b-barrel"/>
</dbReference>
<name>D1CGR6_THET1</name>
<dbReference type="PANTHER" id="PTHR36843:SF1">
    <property type="entry name" value="COPROHEME DECARBOXYLASE"/>
    <property type="match status" value="1"/>
</dbReference>
<dbReference type="NCBIfam" id="NF008913">
    <property type="entry name" value="PRK12276.1"/>
    <property type="match status" value="1"/>
</dbReference>
<reference evidence="14" key="1">
    <citation type="journal article" date="2010" name="Stand. Genomic Sci.">
        <title>Complete genome sequence of 'Thermobaculum terrenum' type strain (YNP1).</title>
        <authorList>
            <person name="Kiss H."/>
            <person name="Cleland D."/>
            <person name="Lapidus A."/>
            <person name="Lucas S."/>
            <person name="Glavina Del Rio T."/>
            <person name="Nolan M."/>
            <person name="Tice H."/>
            <person name="Han C."/>
            <person name="Goodwin L."/>
            <person name="Pitluck S."/>
            <person name="Liolios K."/>
            <person name="Ivanova N."/>
            <person name="Mavromatis K."/>
            <person name="Ovchinnikova G."/>
            <person name="Pati A."/>
            <person name="Chen A."/>
            <person name="Palaniappan K."/>
            <person name="Land M."/>
            <person name="Hauser L."/>
            <person name="Chang Y."/>
            <person name="Jeffries C."/>
            <person name="Lu M."/>
            <person name="Brettin T."/>
            <person name="Detter J."/>
            <person name="Goker M."/>
            <person name="Tindall B."/>
            <person name="Beck B."/>
            <person name="McDermott T."/>
            <person name="Woyke T."/>
            <person name="Bristow J."/>
            <person name="Eisen J."/>
            <person name="Markowitz V."/>
            <person name="Hugenholtz P."/>
            <person name="Kyrpides N."/>
            <person name="Klenk H."/>
            <person name="Cheng J."/>
        </authorList>
    </citation>
    <scope>NUCLEOTIDE SEQUENCE [LARGE SCALE GENOMIC DNA]</scope>
    <source>
        <strain evidence="14">ATCC BAA-798 / YNP1</strain>
    </source>
</reference>
<dbReference type="GO" id="GO:0004601">
    <property type="term" value="F:peroxidase activity"/>
    <property type="evidence" value="ECO:0007669"/>
    <property type="project" value="InterPro"/>
</dbReference>
<comment type="catalytic activity">
    <reaction evidence="10">
        <text>Fe-coproporphyrin III + 2 H2O2 + 2 H(+) = heme b + 2 CO2 + 4 H2O</text>
        <dbReference type="Rhea" id="RHEA:56516"/>
        <dbReference type="ChEBI" id="CHEBI:15377"/>
        <dbReference type="ChEBI" id="CHEBI:15378"/>
        <dbReference type="ChEBI" id="CHEBI:16240"/>
        <dbReference type="ChEBI" id="CHEBI:16526"/>
        <dbReference type="ChEBI" id="CHEBI:60344"/>
        <dbReference type="ChEBI" id="CHEBI:68438"/>
        <dbReference type="EC" id="1.3.98.5"/>
    </reaction>
    <physiologicalReaction direction="left-to-right" evidence="10">
        <dbReference type="Rhea" id="RHEA:56517"/>
    </physiologicalReaction>
</comment>
<dbReference type="Pfam" id="PF06778">
    <property type="entry name" value="Chlor_dismutase"/>
    <property type="match status" value="1"/>
</dbReference>
<keyword evidence="7 12" id="KW-0350">Heme biosynthesis</keyword>
<dbReference type="GO" id="GO:0020037">
    <property type="term" value="F:heme binding"/>
    <property type="evidence" value="ECO:0007669"/>
    <property type="project" value="InterPro"/>
</dbReference>
<dbReference type="GO" id="GO:0046872">
    <property type="term" value="F:metal ion binding"/>
    <property type="evidence" value="ECO:0007669"/>
    <property type="project" value="UniProtKB-KW"/>
</dbReference>
<evidence type="ECO:0000256" key="7">
    <source>
        <dbReference type="ARBA" id="ARBA00023133"/>
    </source>
</evidence>
<evidence type="ECO:0000256" key="5">
    <source>
        <dbReference type="ARBA" id="ARBA00023002"/>
    </source>
</evidence>
<evidence type="ECO:0000256" key="8">
    <source>
        <dbReference type="ARBA" id="ARBA00029882"/>
    </source>
</evidence>
<keyword evidence="5 12" id="KW-0560">Oxidoreductase</keyword>
<evidence type="ECO:0000256" key="3">
    <source>
        <dbReference type="ARBA" id="ARBA00022617"/>
    </source>
</evidence>
<dbReference type="GO" id="GO:0016634">
    <property type="term" value="F:oxidoreductase activity, acting on the CH-CH group of donors, oxygen as acceptor"/>
    <property type="evidence" value="ECO:0007669"/>
    <property type="project" value="UniProtKB-UniRule"/>
</dbReference>
<dbReference type="KEGG" id="ttr:Tter_2033"/>
<feature type="active site" evidence="12">
    <location>
        <position position="145"/>
    </location>
</feature>
<evidence type="ECO:0000256" key="2">
    <source>
        <dbReference type="ARBA" id="ARBA00014413"/>
    </source>
</evidence>